<evidence type="ECO:0000313" key="4">
    <source>
        <dbReference type="EMBL" id="MCO6025603.1"/>
    </source>
</evidence>
<gene>
    <name evidence="4" type="ORF">NG821_07090</name>
</gene>
<dbReference type="InterPro" id="IPR001173">
    <property type="entry name" value="Glyco_trans_2-like"/>
</dbReference>
<feature type="domain" description="Glycosyltransferase 2-like" evidence="3">
    <location>
        <begin position="2"/>
        <end position="119"/>
    </location>
</feature>
<dbReference type="CDD" id="cd00761">
    <property type="entry name" value="Glyco_tranf_GTA_type"/>
    <property type="match status" value="1"/>
</dbReference>
<reference evidence="4 5" key="1">
    <citation type="submission" date="2022-06" db="EMBL/GenBank/DDBJ databases">
        <title>A taxonomic note on the genus Prevotella: Description of four novel genera and emended description of the genera Hallella and Xylanibacter.</title>
        <authorList>
            <person name="Hitch T.C.A."/>
        </authorList>
    </citation>
    <scope>NUCLEOTIDE SEQUENCE [LARGE SCALE GENOMIC DNA]</scope>
    <source>
        <strain evidence="4 5">DSM 100619</strain>
    </source>
</reference>
<dbReference type="EC" id="2.4.-.-" evidence="4"/>
<dbReference type="PANTHER" id="PTHR22916:SF51">
    <property type="entry name" value="GLYCOSYLTRANSFERASE EPSH-RELATED"/>
    <property type="match status" value="1"/>
</dbReference>
<evidence type="ECO:0000256" key="1">
    <source>
        <dbReference type="ARBA" id="ARBA00022676"/>
    </source>
</evidence>
<protein>
    <submittedName>
        <fullName evidence="4">Glycosyltransferase</fullName>
        <ecNumber evidence="4">2.4.-.-</ecNumber>
    </submittedName>
</protein>
<keyword evidence="2 4" id="KW-0808">Transferase</keyword>
<organism evidence="4 5">
    <name type="scientific">Segatella cerevisiae</name>
    <dbReference type="NCBI Taxonomy" id="2053716"/>
    <lineage>
        <taxon>Bacteria</taxon>
        <taxon>Pseudomonadati</taxon>
        <taxon>Bacteroidota</taxon>
        <taxon>Bacteroidia</taxon>
        <taxon>Bacteroidales</taxon>
        <taxon>Prevotellaceae</taxon>
        <taxon>Segatella</taxon>
    </lineage>
</organism>
<dbReference type="PANTHER" id="PTHR22916">
    <property type="entry name" value="GLYCOSYLTRANSFERASE"/>
    <property type="match status" value="1"/>
</dbReference>
<evidence type="ECO:0000256" key="2">
    <source>
        <dbReference type="ARBA" id="ARBA00022679"/>
    </source>
</evidence>
<dbReference type="Proteomes" id="UP001204015">
    <property type="component" value="Unassembled WGS sequence"/>
</dbReference>
<sequence>MSVIRQTYKNLEIIIINDGSEDNSLSICEDIAEEDPRISIYSQKNGGIGFSRNHGIDLAKGKYIYFIDSDDSISPTCIESLVKLAMKYPSVDIVQGGMQVDQEPVSTYYNRKHVPEYSANKKWIKKAFLHRKPIPVTPWNKLVRLDLIQRCNLYFINGIKHEDEDWSFYLAKNVQSIAFCFEVTYFYNRQNPHSVMHLCHELDARSWSIILSDFIQNIDPFCERTQRQLILHILRKTYRNCEIIYKPEIETLFHQMAKKCTVTERLGICYFFFTQKKLHEYLHSSERQINSLDHLVEQPLHPNSSLDHTNCND</sequence>
<dbReference type="Gene3D" id="3.90.550.10">
    <property type="entry name" value="Spore Coat Polysaccharide Biosynthesis Protein SpsA, Chain A"/>
    <property type="match status" value="1"/>
</dbReference>
<dbReference type="SUPFAM" id="SSF53448">
    <property type="entry name" value="Nucleotide-diphospho-sugar transferases"/>
    <property type="match status" value="1"/>
</dbReference>
<proteinExistence type="predicted"/>
<keyword evidence="5" id="KW-1185">Reference proteome</keyword>
<accession>A0ABT1BZ11</accession>
<comment type="caution">
    <text evidence="4">The sequence shown here is derived from an EMBL/GenBank/DDBJ whole genome shotgun (WGS) entry which is preliminary data.</text>
</comment>
<keyword evidence="1 4" id="KW-0328">Glycosyltransferase</keyword>
<dbReference type="Pfam" id="PF00535">
    <property type="entry name" value="Glycos_transf_2"/>
    <property type="match status" value="1"/>
</dbReference>
<dbReference type="InterPro" id="IPR029044">
    <property type="entry name" value="Nucleotide-diphossugar_trans"/>
</dbReference>
<evidence type="ECO:0000313" key="5">
    <source>
        <dbReference type="Proteomes" id="UP001204015"/>
    </source>
</evidence>
<dbReference type="GO" id="GO:0016757">
    <property type="term" value="F:glycosyltransferase activity"/>
    <property type="evidence" value="ECO:0007669"/>
    <property type="project" value="UniProtKB-KW"/>
</dbReference>
<name>A0ABT1BZ11_9BACT</name>
<dbReference type="EMBL" id="JAMXLY010000022">
    <property type="protein sequence ID" value="MCO6025603.1"/>
    <property type="molecule type" value="Genomic_DNA"/>
</dbReference>
<evidence type="ECO:0000259" key="3">
    <source>
        <dbReference type="Pfam" id="PF00535"/>
    </source>
</evidence>